<dbReference type="OrthoDB" id="2571149at2759"/>
<reference evidence="2" key="2">
    <citation type="submission" date="2021-10" db="EMBL/GenBank/DDBJ databases">
        <title>Phylogenomics reveals ancestral predisposition of the termite-cultivated fungus Termitomyces towards a domesticated lifestyle.</title>
        <authorList>
            <person name="Auxier B."/>
            <person name="Grum-Grzhimaylo A."/>
            <person name="Cardenas M.E."/>
            <person name="Lodge J.D."/>
            <person name="Laessoe T."/>
            <person name="Pedersen O."/>
            <person name="Smith M.E."/>
            <person name="Kuyper T.W."/>
            <person name="Franco-Molano E.A."/>
            <person name="Baroni T.J."/>
            <person name="Aanen D.K."/>
        </authorList>
    </citation>
    <scope>NUCLEOTIDE SEQUENCE</scope>
    <source>
        <strain evidence="2">D49</strain>
    </source>
</reference>
<evidence type="ECO:0000313" key="2">
    <source>
        <dbReference type="EMBL" id="KAG5636405.1"/>
    </source>
</evidence>
<accession>A0A9P7K4Z5</accession>
<evidence type="ECO:0000313" key="3">
    <source>
        <dbReference type="Proteomes" id="UP000717328"/>
    </source>
</evidence>
<keyword evidence="3" id="KW-1185">Reference proteome</keyword>
<dbReference type="AlphaFoldDB" id="A0A9P7K4Z5"/>
<feature type="domain" description="Complex 1 LYR protein" evidence="1">
    <location>
        <begin position="47"/>
        <end position="93"/>
    </location>
</feature>
<reference evidence="2" key="1">
    <citation type="submission" date="2021-02" db="EMBL/GenBank/DDBJ databases">
        <authorList>
            <person name="Nieuwenhuis M."/>
            <person name="Van De Peppel L.J.J."/>
        </authorList>
    </citation>
    <scope>NUCLEOTIDE SEQUENCE</scope>
    <source>
        <strain evidence="2">D49</strain>
    </source>
</reference>
<protein>
    <recommendedName>
        <fullName evidence="1">Complex 1 LYR protein domain-containing protein</fullName>
    </recommendedName>
</protein>
<sequence>MQQHHQPSQESLAFRANVARLISPLRRVRPRVPFYQLAAHRIPTLWSLYRGLLKEAPTDDIKWRMKSLFRKNHHLTSPEATKGSLMKGYKFLDAFKLANAGDEKQRAILSRYSHMIATRSDKQYMAYLMRSELAWQRKLANRPIMTGGLLRPSFANRPLPRLKPQPWAITSMIFKRRRARERRMVKLAGMQEDINDLRLEAELEEAAARHAGLQGKVEPVFAGYMNDWGAPIYTLSEDIHKPCYSVKPLKKLEQDIRQTFKRDHQRAKEPYSKEMLDAIKAAKREKVTNKTRERERERRGEVLRRTILRMRKGPPAHVLAKMSPEQRQMDRTSRSVSEVGYVAQVKMKLGFKLRNPDAWKMEGGAPENKATLDQISKEIWEECQKREKREKELLLEQGP</sequence>
<proteinExistence type="predicted"/>
<dbReference type="InterPro" id="IPR008011">
    <property type="entry name" value="Complex1_LYR_dom"/>
</dbReference>
<gene>
    <name evidence="2" type="ORF">H0H81_008179</name>
</gene>
<organism evidence="2 3">
    <name type="scientific">Sphagnurus paluster</name>
    <dbReference type="NCBI Taxonomy" id="117069"/>
    <lineage>
        <taxon>Eukaryota</taxon>
        <taxon>Fungi</taxon>
        <taxon>Dikarya</taxon>
        <taxon>Basidiomycota</taxon>
        <taxon>Agaricomycotina</taxon>
        <taxon>Agaricomycetes</taxon>
        <taxon>Agaricomycetidae</taxon>
        <taxon>Agaricales</taxon>
        <taxon>Tricholomatineae</taxon>
        <taxon>Lyophyllaceae</taxon>
        <taxon>Sphagnurus</taxon>
    </lineage>
</organism>
<name>A0A9P7K4Z5_9AGAR</name>
<dbReference type="EMBL" id="JABCKI010005938">
    <property type="protein sequence ID" value="KAG5636405.1"/>
    <property type="molecule type" value="Genomic_DNA"/>
</dbReference>
<dbReference type="Pfam" id="PF05347">
    <property type="entry name" value="Complex1_LYR"/>
    <property type="match status" value="1"/>
</dbReference>
<dbReference type="Proteomes" id="UP000717328">
    <property type="component" value="Unassembled WGS sequence"/>
</dbReference>
<evidence type="ECO:0000259" key="1">
    <source>
        <dbReference type="Pfam" id="PF05347"/>
    </source>
</evidence>
<comment type="caution">
    <text evidence="2">The sequence shown here is derived from an EMBL/GenBank/DDBJ whole genome shotgun (WGS) entry which is preliminary data.</text>
</comment>